<dbReference type="Proteomes" id="UP000298663">
    <property type="component" value="Unassembled WGS sequence"/>
</dbReference>
<dbReference type="Gene3D" id="1.10.287.820">
    <property type="entry name" value="Acid-sensing ion channel domain"/>
    <property type="match status" value="1"/>
</dbReference>
<evidence type="ECO:0000256" key="10">
    <source>
        <dbReference type="ARBA" id="ARBA00023180"/>
    </source>
</evidence>
<sequence>MAFIFAATMPKPRPSIPAIVIDEDAANNQKDGLGIPESPPDSKNHLAAHQRGSRGSFSEEARRLTMKASELIIHVPVEQIKKIGETESMNSISRETEHFVGITTVHGPLRVYRGKGYYRYLWALALTCCVGLFLYQFSSIFQNFVGKPTVSQVPFFCFLYSPRRGTSVPTVTICNYNPVRKSYIKEINSTGEHKGKFTQVVLDYIIQSYADVQTIVENGQDALLWEGDIAFNDYKESMGENYTINDFFQSAGFDCEDIFKMCSFAGKQFRCCDFAKPTLTDMGKCFRLDLGNAQKEWLRMQTQAGVGNGLQIIADFHREEEIGVGNDRGLLPLFMNEFENGFRYFVHTRETIPYLATEGISVSPGARVYSAISSQKNSGAFIGSSCLSFKRELRAPGRELVGNCTNEWPPNYKTTVPYSATNCRALCRAAFFNSKCGCAPFIYNLGKKYDVCTPYDIFSCINKEFNIKDDPDGYTKLKLPQCSECKVECESWLYHTYNSYGQGFSVGALKWLQKKNANWTAPHVKSNFVAINIFFRDMSFTQYMQVQSVSLTQTFSDIGGNMGMFMGMSLLSIIEVVIWLSKISWVAISKKRRHYLVDKKTQEKEREKRLEETLKSRSATECTDDSIASSTREKLKRIAGSFRRKSVAAFDGVQHGIPTCSLRRRRFAKIGTSTTITPTGLSRYPLRRRPNRLGASWIRSSTRSCTELGERDERIAGRRPQLIRCWN</sequence>
<reference evidence="16 17" key="1">
    <citation type="journal article" date="2015" name="Genome Biol.">
        <title>Comparative genomics of Steinernema reveals deeply conserved gene regulatory networks.</title>
        <authorList>
            <person name="Dillman A.R."/>
            <person name="Macchietto M."/>
            <person name="Porter C.F."/>
            <person name="Rogers A."/>
            <person name="Williams B."/>
            <person name="Antoshechkin I."/>
            <person name="Lee M.M."/>
            <person name="Goodwin Z."/>
            <person name="Lu X."/>
            <person name="Lewis E.E."/>
            <person name="Goodrich-Blair H."/>
            <person name="Stock S.P."/>
            <person name="Adams B.J."/>
            <person name="Sternberg P.W."/>
            <person name="Mortazavi A."/>
        </authorList>
    </citation>
    <scope>NUCLEOTIDE SEQUENCE [LARGE SCALE GENOMIC DNA]</scope>
    <source>
        <strain evidence="16 17">ALL</strain>
    </source>
</reference>
<keyword evidence="12 13" id="KW-0407">Ion channel</keyword>
<keyword evidence="17" id="KW-1185">Reference proteome</keyword>
<dbReference type="EMBL" id="AZBU02000002">
    <property type="protein sequence ID" value="TKR93990.1"/>
    <property type="molecule type" value="Genomic_DNA"/>
</dbReference>
<feature type="transmembrane region" description="Helical" evidence="15">
    <location>
        <begin position="120"/>
        <end position="138"/>
    </location>
</feature>
<evidence type="ECO:0000256" key="6">
    <source>
        <dbReference type="ARBA" id="ARBA00022989"/>
    </source>
</evidence>
<dbReference type="OrthoDB" id="8065060at2759"/>
<organism evidence="16 17">
    <name type="scientific">Steinernema carpocapsae</name>
    <name type="common">Entomopathogenic nematode</name>
    <dbReference type="NCBI Taxonomy" id="34508"/>
    <lineage>
        <taxon>Eukaryota</taxon>
        <taxon>Metazoa</taxon>
        <taxon>Ecdysozoa</taxon>
        <taxon>Nematoda</taxon>
        <taxon>Chromadorea</taxon>
        <taxon>Rhabditida</taxon>
        <taxon>Tylenchina</taxon>
        <taxon>Panagrolaimomorpha</taxon>
        <taxon>Strongyloidoidea</taxon>
        <taxon>Steinernematidae</taxon>
        <taxon>Steinernema</taxon>
    </lineage>
</organism>
<evidence type="ECO:0000256" key="14">
    <source>
        <dbReference type="SAM" id="MobiDB-lite"/>
    </source>
</evidence>
<feature type="region of interest" description="Disordered" evidence="14">
    <location>
        <begin position="28"/>
        <end position="58"/>
    </location>
</feature>
<comment type="subcellular location">
    <subcellularLocation>
        <location evidence="1">Membrane</location>
        <topology evidence="1">Multi-pass membrane protein</topology>
    </subcellularLocation>
</comment>
<evidence type="ECO:0000256" key="5">
    <source>
        <dbReference type="ARBA" id="ARBA00022692"/>
    </source>
</evidence>
<dbReference type="Gene3D" id="2.60.470.10">
    <property type="entry name" value="Acid-sensing ion channels like domains"/>
    <property type="match status" value="1"/>
</dbReference>
<dbReference type="AlphaFoldDB" id="A0A4U5PCG1"/>
<dbReference type="Pfam" id="PF00858">
    <property type="entry name" value="ASC"/>
    <property type="match status" value="1"/>
</dbReference>
<keyword evidence="3 13" id="KW-0813">Transport</keyword>
<evidence type="ECO:0000256" key="9">
    <source>
        <dbReference type="ARBA" id="ARBA00023136"/>
    </source>
</evidence>
<evidence type="ECO:0000313" key="17">
    <source>
        <dbReference type="Proteomes" id="UP000298663"/>
    </source>
</evidence>
<name>A0A4U5PCG1_STECR</name>
<evidence type="ECO:0000256" key="3">
    <source>
        <dbReference type="ARBA" id="ARBA00022448"/>
    </source>
</evidence>
<keyword evidence="7" id="KW-0915">Sodium</keyword>
<evidence type="ECO:0000256" key="8">
    <source>
        <dbReference type="ARBA" id="ARBA00023065"/>
    </source>
</evidence>
<dbReference type="GO" id="GO:0005886">
    <property type="term" value="C:plasma membrane"/>
    <property type="evidence" value="ECO:0007669"/>
    <property type="project" value="TreeGrafter"/>
</dbReference>
<gene>
    <name evidence="16" type="ORF">L596_008347</name>
</gene>
<keyword evidence="10" id="KW-0325">Glycoprotein</keyword>
<dbReference type="PANTHER" id="PTHR11690">
    <property type="entry name" value="AMILORIDE-SENSITIVE SODIUM CHANNEL-RELATED"/>
    <property type="match status" value="1"/>
</dbReference>
<evidence type="ECO:0000256" key="15">
    <source>
        <dbReference type="SAM" id="Phobius"/>
    </source>
</evidence>
<dbReference type="STRING" id="34508.A0A4U5PCG1"/>
<reference evidence="16 17" key="2">
    <citation type="journal article" date="2019" name="G3 (Bethesda)">
        <title>Hybrid Assembly of the Genome of the Entomopathogenic Nematode Steinernema carpocapsae Identifies the X-Chromosome.</title>
        <authorList>
            <person name="Serra L."/>
            <person name="Macchietto M."/>
            <person name="Macias-Munoz A."/>
            <person name="McGill C.J."/>
            <person name="Rodriguez I.M."/>
            <person name="Rodriguez B."/>
            <person name="Murad R."/>
            <person name="Mortazavi A."/>
        </authorList>
    </citation>
    <scope>NUCLEOTIDE SEQUENCE [LARGE SCALE GENOMIC DNA]</scope>
    <source>
        <strain evidence="16 17">ALL</strain>
    </source>
</reference>
<keyword evidence="8 13" id="KW-0406">Ion transport</keyword>
<keyword evidence="4 13" id="KW-0894">Sodium channel</keyword>
<evidence type="ECO:0000256" key="7">
    <source>
        <dbReference type="ARBA" id="ARBA00023053"/>
    </source>
</evidence>
<comment type="caution">
    <text evidence="16">The sequence shown here is derived from an EMBL/GenBank/DDBJ whole genome shotgun (WGS) entry which is preliminary data.</text>
</comment>
<feature type="transmembrane region" description="Helical" evidence="15">
    <location>
        <begin position="562"/>
        <end position="583"/>
    </location>
</feature>
<comment type="similarity">
    <text evidence="2 13">Belongs to the amiloride-sensitive sodium channel (TC 1.A.6) family.</text>
</comment>
<dbReference type="GO" id="GO:0015280">
    <property type="term" value="F:ligand-gated sodium channel activity"/>
    <property type="evidence" value="ECO:0007669"/>
    <property type="project" value="TreeGrafter"/>
</dbReference>
<keyword evidence="6 15" id="KW-1133">Transmembrane helix</keyword>
<protein>
    <submittedName>
        <fullName evidence="16">Uncharacterized protein</fullName>
    </submittedName>
</protein>
<evidence type="ECO:0000256" key="11">
    <source>
        <dbReference type="ARBA" id="ARBA00023201"/>
    </source>
</evidence>
<evidence type="ECO:0000313" key="16">
    <source>
        <dbReference type="EMBL" id="TKR93990.1"/>
    </source>
</evidence>
<dbReference type="PRINTS" id="PR01078">
    <property type="entry name" value="AMINACHANNEL"/>
</dbReference>
<evidence type="ECO:0000256" key="13">
    <source>
        <dbReference type="RuleBase" id="RU000679"/>
    </source>
</evidence>
<keyword evidence="11 13" id="KW-0739">Sodium transport</keyword>
<dbReference type="InterPro" id="IPR001873">
    <property type="entry name" value="ENaC"/>
</dbReference>
<dbReference type="PANTHER" id="PTHR11690:SF222">
    <property type="entry name" value="AMILORIDE-SENSITIVE SODIUM CHANNEL SUBUNIT GAMMA"/>
    <property type="match status" value="1"/>
</dbReference>
<keyword evidence="9 15" id="KW-0472">Membrane</keyword>
<evidence type="ECO:0000256" key="1">
    <source>
        <dbReference type="ARBA" id="ARBA00004141"/>
    </source>
</evidence>
<evidence type="ECO:0000256" key="4">
    <source>
        <dbReference type="ARBA" id="ARBA00022461"/>
    </source>
</evidence>
<accession>A0A4U5PCG1</accession>
<proteinExistence type="inferred from homology"/>
<keyword evidence="5 13" id="KW-0812">Transmembrane</keyword>
<evidence type="ECO:0000256" key="12">
    <source>
        <dbReference type="ARBA" id="ARBA00023303"/>
    </source>
</evidence>
<evidence type="ECO:0000256" key="2">
    <source>
        <dbReference type="ARBA" id="ARBA00007193"/>
    </source>
</evidence>